<evidence type="ECO:0000256" key="1">
    <source>
        <dbReference type="SAM" id="SignalP"/>
    </source>
</evidence>
<keyword evidence="3" id="KW-1185">Reference proteome</keyword>
<dbReference type="PANTHER" id="PTHR14684">
    <property type="entry name" value="THIOREDOXIN DOMAIN-CONTAINING PROTEIN 15"/>
    <property type="match status" value="1"/>
</dbReference>
<protein>
    <submittedName>
        <fullName evidence="2">Thioredoxin domain-containing protein 15-like</fullName>
    </submittedName>
</protein>
<accession>A0A3Q1FDK2</accession>
<reference evidence="2" key="1">
    <citation type="submission" date="2025-08" db="UniProtKB">
        <authorList>
            <consortium name="Ensembl"/>
        </authorList>
    </citation>
    <scope>IDENTIFICATION</scope>
</reference>
<dbReference type="GO" id="GO:0060271">
    <property type="term" value="P:cilium assembly"/>
    <property type="evidence" value="ECO:0007669"/>
    <property type="project" value="TreeGrafter"/>
</dbReference>
<reference evidence="2" key="2">
    <citation type="submission" date="2025-09" db="UniProtKB">
        <authorList>
            <consortium name="Ensembl"/>
        </authorList>
    </citation>
    <scope>IDENTIFICATION</scope>
</reference>
<feature type="signal peptide" evidence="1">
    <location>
        <begin position="1"/>
        <end position="29"/>
    </location>
</feature>
<dbReference type="InterPro" id="IPR036249">
    <property type="entry name" value="Thioredoxin-like_sf"/>
</dbReference>
<dbReference type="SUPFAM" id="SSF52833">
    <property type="entry name" value="Thioredoxin-like"/>
    <property type="match status" value="1"/>
</dbReference>
<organism evidence="2 3">
    <name type="scientific">Acanthochromis polyacanthus</name>
    <name type="common">spiny chromis</name>
    <dbReference type="NCBI Taxonomy" id="80966"/>
    <lineage>
        <taxon>Eukaryota</taxon>
        <taxon>Metazoa</taxon>
        <taxon>Chordata</taxon>
        <taxon>Craniata</taxon>
        <taxon>Vertebrata</taxon>
        <taxon>Euteleostomi</taxon>
        <taxon>Actinopterygii</taxon>
        <taxon>Neopterygii</taxon>
        <taxon>Teleostei</taxon>
        <taxon>Neoteleostei</taxon>
        <taxon>Acanthomorphata</taxon>
        <taxon>Ovalentaria</taxon>
        <taxon>Pomacentridae</taxon>
        <taxon>Acanthochromis</taxon>
    </lineage>
</organism>
<keyword evidence="1" id="KW-0732">Signal</keyword>
<dbReference type="InterPro" id="IPR042418">
    <property type="entry name" value="TXNDC15"/>
</dbReference>
<dbReference type="GeneTree" id="ENSGT00390000002845"/>
<proteinExistence type="predicted"/>
<evidence type="ECO:0000313" key="3">
    <source>
        <dbReference type="Proteomes" id="UP000257200"/>
    </source>
</evidence>
<dbReference type="AlphaFoldDB" id="A0A3Q1FDK2"/>
<dbReference type="Ensembl" id="ENSAPOT00000023726.1">
    <property type="protein sequence ID" value="ENSAPOP00000015133.1"/>
    <property type="gene ID" value="ENSAPOG00000018094.1"/>
</dbReference>
<dbReference type="PANTHER" id="PTHR14684:SF2">
    <property type="entry name" value="THIOREDOXIN DOMAIN-CONTAINING PROTEIN 15"/>
    <property type="match status" value="1"/>
</dbReference>
<dbReference type="InParanoid" id="A0A3Q1FDK2"/>
<sequence length="225" mass="25019">MTGGLKIPHLLLILLFFVHFSDVLRSVTAQENDESLELMLSEDTASDLENSPKFVESEDLDSLPKRQFKTAEIADAVMGTETPIDPSDIESLFPKNVKDFQSGFSPPCDESTDYSSVVYLQVTLDIVRADVTATEEQNTTEAAKTYKVNCDKRNITGMDNFTVQVLNGSQDLMEFLNANGTECSVVLFFTSWCQFSASLAPHFNALPRVFPSMHFLALDASQHSR</sequence>
<evidence type="ECO:0000313" key="2">
    <source>
        <dbReference type="Ensembl" id="ENSAPOP00000015133.1"/>
    </source>
</evidence>
<dbReference type="Proteomes" id="UP000257200">
    <property type="component" value="Unplaced"/>
</dbReference>
<dbReference type="GO" id="GO:0005929">
    <property type="term" value="C:cilium"/>
    <property type="evidence" value="ECO:0007669"/>
    <property type="project" value="TreeGrafter"/>
</dbReference>
<feature type="chain" id="PRO_5018540050" evidence="1">
    <location>
        <begin position="30"/>
        <end position="225"/>
    </location>
</feature>
<name>A0A3Q1FDK2_9TELE</name>
<dbReference type="Gene3D" id="3.40.30.10">
    <property type="entry name" value="Glutaredoxin"/>
    <property type="match status" value="1"/>
</dbReference>